<dbReference type="InterPro" id="IPR006597">
    <property type="entry name" value="Sel1-like"/>
</dbReference>
<feature type="transmembrane region" description="Helical" evidence="8">
    <location>
        <begin position="217"/>
        <end position="236"/>
    </location>
</feature>
<dbReference type="SUPFAM" id="SSF56112">
    <property type="entry name" value="Protein kinase-like (PK-like)"/>
    <property type="match status" value="1"/>
</dbReference>
<dbReference type="GO" id="GO:0005524">
    <property type="term" value="F:ATP binding"/>
    <property type="evidence" value="ECO:0007669"/>
    <property type="project" value="UniProtKB-UniRule"/>
</dbReference>
<dbReference type="AlphaFoldDB" id="A0A1J4K0J8"/>
<evidence type="ECO:0000256" key="5">
    <source>
        <dbReference type="ARBA" id="ARBA00022840"/>
    </source>
</evidence>
<dbReference type="Pfam" id="PF00069">
    <property type="entry name" value="Pkinase"/>
    <property type="match status" value="1"/>
</dbReference>
<evidence type="ECO:0000256" key="4">
    <source>
        <dbReference type="ARBA" id="ARBA00022833"/>
    </source>
</evidence>
<keyword evidence="1" id="KW-0479">Metal-binding</keyword>
<dbReference type="Gene3D" id="1.25.40.10">
    <property type="entry name" value="Tetratricopeptide repeat domain"/>
    <property type="match status" value="1"/>
</dbReference>
<dbReference type="PROSITE" id="PS00108">
    <property type="entry name" value="PROTEIN_KINASE_ST"/>
    <property type="match status" value="1"/>
</dbReference>
<dbReference type="InterPro" id="IPR011009">
    <property type="entry name" value="Kinase-like_dom_sf"/>
</dbReference>
<dbReference type="SMART" id="SM00220">
    <property type="entry name" value="S_TKc"/>
    <property type="match status" value="1"/>
</dbReference>
<dbReference type="VEuPathDB" id="TrichDB:TRFO_28271"/>
<feature type="binding site" evidence="7">
    <location>
        <position position="50"/>
    </location>
    <ligand>
        <name>ATP</name>
        <dbReference type="ChEBI" id="CHEBI:30616"/>
    </ligand>
</feature>
<dbReference type="GO" id="GO:0008270">
    <property type="term" value="F:zinc ion binding"/>
    <property type="evidence" value="ECO:0007669"/>
    <property type="project" value="UniProtKB-KW"/>
</dbReference>
<dbReference type="Gene3D" id="1.10.510.10">
    <property type="entry name" value="Transferase(Phosphotransferase) domain 1"/>
    <property type="match status" value="1"/>
</dbReference>
<reference evidence="11" key="1">
    <citation type="submission" date="2016-10" db="EMBL/GenBank/DDBJ databases">
        <authorList>
            <person name="Benchimol M."/>
            <person name="Almeida L.G."/>
            <person name="Vasconcelos A.T."/>
            <person name="Perreira-Neves A."/>
            <person name="Rosa I.A."/>
            <person name="Tasca T."/>
            <person name="Bogo M.R."/>
            <person name="de Souza W."/>
        </authorList>
    </citation>
    <scope>NUCLEOTIDE SEQUENCE [LARGE SCALE GENOMIC DNA]</scope>
    <source>
        <strain evidence="11">K</strain>
    </source>
</reference>
<dbReference type="PROSITE" id="PS51157">
    <property type="entry name" value="ZF_UBR"/>
    <property type="match status" value="2"/>
</dbReference>
<keyword evidence="3" id="KW-0863">Zinc-finger</keyword>
<keyword evidence="2 7" id="KW-0547">Nucleotide-binding</keyword>
<dbReference type="InterPro" id="IPR008271">
    <property type="entry name" value="Ser/Thr_kinase_AS"/>
</dbReference>
<feature type="zinc finger region" description="UBR-type" evidence="6">
    <location>
        <begin position="873"/>
        <end position="942"/>
    </location>
</feature>
<dbReference type="InterPro" id="IPR017441">
    <property type="entry name" value="Protein_kinase_ATP_BS"/>
</dbReference>
<evidence type="ECO:0000313" key="11">
    <source>
        <dbReference type="EMBL" id="OHT04280.1"/>
    </source>
</evidence>
<dbReference type="PROSITE" id="PS00107">
    <property type="entry name" value="PROTEIN_KINASE_ATP"/>
    <property type="match status" value="1"/>
</dbReference>
<dbReference type="InterPro" id="IPR011990">
    <property type="entry name" value="TPR-like_helical_dom_sf"/>
</dbReference>
<evidence type="ECO:0000259" key="10">
    <source>
        <dbReference type="PROSITE" id="PS51157"/>
    </source>
</evidence>
<dbReference type="RefSeq" id="XP_068357416.1">
    <property type="nucleotide sequence ID" value="XM_068506074.1"/>
</dbReference>
<evidence type="ECO:0000256" key="1">
    <source>
        <dbReference type="ARBA" id="ARBA00022723"/>
    </source>
</evidence>
<keyword evidence="8" id="KW-1133">Transmembrane helix</keyword>
<dbReference type="GeneID" id="94840778"/>
<dbReference type="GO" id="GO:0004674">
    <property type="term" value="F:protein serine/threonine kinase activity"/>
    <property type="evidence" value="ECO:0007669"/>
    <property type="project" value="TreeGrafter"/>
</dbReference>
<keyword evidence="8" id="KW-0812">Transmembrane</keyword>
<evidence type="ECO:0000313" key="12">
    <source>
        <dbReference type="Proteomes" id="UP000179807"/>
    </source>
</evidence>
<dbReference type="SUPFAM" id="SSF81901">
    <property type="entry name" value="HCP-like"/>
    <property type="match status" value="2"/>
</dbReference>
<evidence type="ECO:0000256" key="8">
    <source>
        <dbReference type="SAM" id="Phobius"/>
    </source>
</evidence>
<gene>
    <name evidence="11" type="ORF">TRFO_28271</name>
</gene>
<dbReference type="CDD" id="cd19671">
    <property type="entry name" value="UBR-box_UBR4_5_6_7"/>
    <property type="match status" value="2"/>
</dbReference>
<feature type="domain" description="UBR-type" evidence="10">
    <location>
        <begin position="873"/>
        <end position="942"/>
    </location>
</feature>
<proteinExistence type="predicted"/>
<dbReference type="PANTHER" id="PTHR44329">
    <property type="entry name" value="SERINE/THREONINE-PROTEIN KINASE TNNI3K-RELATED"/>
    <property type="match status" value="1"/>
</dbReference>
<evidence type="ECO:0008006" key="13">
    <source>
        <dbReference type="Google" id="ProtNLM"/>
    </source>
</evidence>
<feature type="zinc finger region" description="UBR-type" evidence="6">
    <location>
        <begin position="793"/>
        <end position="866"/>
    </location>
</feature>
<name>A0A1J4K0J8_9EUKA</name>
<dbReference type="InterPro" id="IPR003126">
    <property type="entry name" value="Znf_UBR"/>
</dbReference>
<dbReference type="InterPro" id="IPR000719">
    <property type="entry name" value="Prot_kinase_dom"/>
</dbReference>
<evidence type="ECO:0000256" key="7">
    <source>
        <dbReference type="PROSITE-ProRule" id="PRU10141"/>
    </source>
</evidence>
<dbReference type="PROSITE" id="PS50011">
    <property type="entry name" value="PROTEIN_KINASE_DOM"/>
    <property type="match status" value="1"/>
</dbReference>
<evidence type="ECO:0000256" key="3">
    <source>
        <dbReference type="ARBA" id="ARBA00022771"/>
    </source>
</evidence>
<evidence type="ECO:0000256" key="2">
    <source>
        <dbReference type="ARBA" id="ARBA00022741"/>
    </source>
</evidence>
<dbReference type="InterPro" id="IPR051681">
    <property type="entry name" value="Ser/Thr_Kinases-Pseudokinases"/>
</dbReference>
<feature type="domain" description="Protein kinase" evidence="9">
    <location>
        <begin position="21"/>
        <end position="294"/>
    </location>
</feature>
<dbReference type="Proteomes" id="UP000179807">
    <property type="component" value="Unassembled WGS sequence"/>
</dbReference>
<keyword evidence="4" id="KW-0862">Zinc</keyword>
<evidence type="ECO:0000259" key="9">
    <source>
        <dbReference type="PROSITE" id="PS50011"/>
    </source>
</evidence>
<protein>
    <recommendedName>
        <fullName evidence="13">Protein kinase domain-containing protein</fullName>
    </recommendedName>
</protein>
<feature type="domain" description="UBR-type" evidence="10">
    <location>
        <begin position="793"/>
        <end position="866"/>
    </location>
</feature>
<dbReference type="EMBL" id="MLAK01000799">
    <property type="protein sequence ID" value="OHT04280.1"/>
    <property type="molecule type" value="Genomic_DNA"/>
</dbReference>
<evidence type="ECO:0000256" key="6">
    <source>
        <dbReference type="PROSITE-ProRule" id="PRU00508"/>
    </source>
</evidence>
<feature type="transmembrane region" description="Helical" evidence="8">
    <location>
        <begin position="79"/>
        <end position="98"/>
    </location>
</feature>
<organism evidence="11 12">
    <name type="scientific">Tritrichomonas foetus</name>
    <dbReference type="NCBI Taxonomy" id="1144522"/>
    <lineage>
        <taxon>Eukaryota</taxon>
        <taxon>Metamonada</taxon>
        <taxon>Parabasalia</taxon>
        <taxon>Tritrichomonadida</taxon>
        <taxon>Tritrichomonadidae</taxon>
        <taxon>Tritrichomonas</taxon>
    </lineage>
</organism>
<comment type="caution">
    <text evidence="11">The sequence shown here is derived from an EMBL/GenBank/DDBJ whole genome shotgun (WGS) entry which is preliminary data.</text>
</comment>
<keyword evidence="12" id="KW-1185">Reference proteome</keyword>
<dbReference type="Pfam" id="PF08238">
    <property type="entry name" value="Sel1"/>
    <property type="match status" value="5"/>
</dbReference>
<keyword evidence="8" id="KW-0472">Membrane</keyword>
<dbReference type="SMART" id="SM00671">
    <property type="entry name" value="SEL1"/>
    <property type="match status" value="7"/>
</dbReference>
<keyword evidence="5 7" id="KW-0067">ATP-binding</keyword>
<sequence length="942" mass="104941">MAEEFRVSPEFQCFAMSMKDFKLGKRIGAGGNGEVRLATHIATKKVCVLKKQAITETDLEKLLQFKREVELLATFKHPAIVPFIGFCSASAPNYFIYLKMMEKGNVTSAAQLIAKKPDPKWHKGKELIIAYGIASAMEFLHRNNVVHRDLKGENILLDENYYPFVTDFGSAKCLDSLKNAGNPKVTCRLLTPYISAPELLKNVDEIGAAMQTKEIDIFAYSMILYIILMKSIPFGVKATVFMIQMKILEGNYPEIAEFVPQHWRELIEECRDMVPSKRPQFSSIVKRLKSEAFTSELTPEQLTEFQEYVALIDSEMGYAAPEPAASEPAESIATPNVTPAADKGEKIVEYVTSKVSTSPSASPTKSLTSTLHPDAMTMPKPSTAAAAAAASAEVGVPLIEKLKIEADKGKLAAILQYAEALFTGSCCEVDLLTARTYYNKIAILNANSGVSLAEIAESEFKIGECFRLSGEFQSASNFYKRSTQHGNAEAAFELAELLFEGKIPCRSGIERNTYYKRAADFGLEKAINKYAQIMYWYGDDGQPNKRIAIEYFKKGSDLGDPEMMYLWSCRCEYGRDVPQNIPEAMKLLQNSAELNYAPAQYNLAIHLYNGIHMKKDVDLSIEYFRRAATQDHPKALLFYSILTRESDPEQSNEFFEKSRNLNDFDAWALNGDFCLSNGDPNTAIESYFYALTNDPYMQNPRSMYAMTRLGNYFESTSNETVAQEFYELGAHNCHALDEQGFLTPLEFTFYHCSTCGEDVCESCSKVCHSGHNLKALGILRGHSCSCGRKGLQGHCSSEYLGTSCCQQHLYQCNTCCFNDSEKYICSTCKNTCHSGHEVVDCGLVKGFCSCGVKNLPHNFKCKVLDYNHNSQPHQCSCLTYGSDQQRQRWFKCATCSLYGCTSSGVCESCVNHCHSQGHIVYDVGVQSGVCGCINNGTCILTQ</sequence>
<accession>A0A1J4K0J8</accession>